<dbReference type="SUPFAM" id="SSF51182">
    <property type="entry name" value="RmlC-like cupins"/>
    <property type="match status" value="1"/>
</dbReference>
<gene>
    <name evidence="1" type="ORF">FBQ73_09470</name>
</gene>
<dbReference type="OrthoDB" id="7059163at2"/>
<protein>
    <submittedName>
        <fullName evidence="1">Uncharacterized protein</fullName>
    </submittedName>
</protein>
<dbReference type="RefSeq" id="WP_138399243.1">
    <property type="nucleotide sequence ID" value="NZ_JBAFVI010000002.1"/>
</dbReference>
<comment type="caution">
    <text evidence="1">The sequence shown here is derived from an EMBL/GenBank/DDBJ whole genome shotgun (WGS) entry which is preliminary data.</text>
</comment>
<proteinExistence type="predicted"/>
<organism evidence="1 2">
    <name type="scientific">Xanthobacter autotrophicus</name>
    <dbReference type="NCBI Taxonomy" id="280"/>
    <lineage>
        <taxon>Bacteria</taxon>
        <taxon>Pseudomonadati</taxon>
        <taxon>Pseudomonadota</taxon>
        <taxon>Alphaproteobacteria</taxon>
        <taxon>Hyphomicrobiales</taxon>
        <taxon>Xanthobacteraceae</taxon>
        <taxon>Xanthobacter</taxon>
    </lineage>
</organism>
<sequence>MTEPVPPALKRFIWDIQSMVELADDPREILMIGADLMGRLVATDDWLPAVFATAGDVPFRQYQLYADGMERFTVVATVLSGGADLPLCQEPFWEISGVLRGALHRQRFALPDSAAPAPRAPVKTLPAGNVETFSPKGGDGLKIANASEAEVAIAIQVYGGEIGGLARRAITAEGGASTFASLYANPPEAPAYDILTIQTQIVD</sequence>
<reference evidence="1 2" key="1">
    <citation type="submission" date="2019-05" db="EMBL/GenBank/DDBJ databases">
        <authorList>
            <person name="Zhou X."/>
        </authorList>
    </citation>
    <scope>NUCLEOTIDE SEQUENCE [LARGE SCALE GENOMIC DNA]</scope>
    <source>
        <strain evidence="1 2">DSM 432</strain>
    </source>
</reference>
<name>A0A6C1KUM9_XANAU</name>
<accession>A0A6C1KUM9</accession>
<dbReference type="Gene3D" id="2.60.120.10">
    <property type="entry name" value="Jelly Rolls"/>
    <property type="match status" value="1"/>
</dbReference>
<dbReference type="InterPro" id="IPR014710">
    <property type="entry name" value="RmlC-like_jellyroll"/>
</dbReference>
<dbReference type="AlphaFoldDB" id="A0A6C1KUM9"/>
<dbReference type="InterPro" id="IPR011051">
    <property type="entry name" value="RmlC_Cupin_sf"/>
</dbReference>
<dbReference type="GeneID" id="95773679"/>
<evidence type="ECO:0000313" key="2">
    <source>
        <dbReference type="Proteomes" id="UP000305131"/>
    </source>
</evidence>
<dbReference type="EMBL" id="VAUP01000022">
    <property type="protein sequence ID" value="TLX42883.1"/>
    <property type="molecule type" value="Genomic_DNA"/>
</dbReference>
<dbReference type="Proteomes" id="UP000305131">
    <property type="component" value="Unassembled WGS sequence"/>
</dbReference>
<evidence type="ECO:0000313" key="1">
    <source>
        <dbReference type="EMBL" id="TLX42883.1"/>
    </source>
</evidence>